<dbReference type="EMBL" id="CP158375">
    <property type="protein sequence ID" value="XDO98092.1"/>
    <property type="molecule type" value="Genomic_DNA"/>
</dbReference>
<dbReference type="PANTHER" id="PTHR32309">
    <property type="entry name" value="TYROSINE-PROTEIN KINASE"/>
    <property type="match status" value="1"/>
</dbReference>
<evidence type="ECO:0000256" key="4">
    <source>
        <dbReference type="ARBA" id="ARBA00011903"/>
    </source>
</evidence>
<dbReference type="InterPro" id="IPR003856">
    <property type="entry name" value="LPS_length_determ_N"/>
</dbReference>
<evidence type="ECO:0000259" key="20">
    <source>
        <dbReference type="Pfam" id="PF13614"/>
    </source>
</evidence>
<feature type="coiled-coil region" evidence="16">
    <location>
        <begin position="414"/>
        <end position="441"/>
    </location>
</feature>
<proteinExistence type="inferred from homology"/>
<keyword evidence="8 18" id="KW-0812">Transmembrane</keyword>
<dbReference type="Pfam" id="PF13614">
    <property type="entry name" value="AAA_31"/>
    <property type="match status" value="1"/>
</dbReference>
<comment type="similarity">
    <text evidence="2">Belongs to the CpsD/CapB family.</text>
</comment>
<keyword evidence="13 18" id="KW-0472">Membrane</keyword>
<dbReference type="InterPro" id="IPR005702">
    <property type="entry name" value="Wzc-like_C"/>
</dbReference>
<reference evidence="22" key="1">
    <citation type="submission" date="2024-06" db="EMBL/GenBank/DDBJ databases">
        <title>Caulobacter inopinatus, sp. nov.</title>
        <authorList>
            <person name="Donachie S.P."/>
        </authorList>
    </citation>
    <scope>NUCLEOTIDE SEQUENCE</scope>
    <source>
        <strain evidence="22">73W</strain>
    </source>
</reference>
<feature type="domain" description="AAA" evidence="20">
    <location>
        <begin position="569"/>
        <end position="711"/>
    </location>
</feature>
<gene>
    <name evidence="22" type="ORF">ABOZ73_06660</name>
</gene>
<dbReference type="GO" id="GO:0005886">
    <property type="term" value="C:plasma membrane"/>
    <property type="evidence" value="ECO:0007669"/>
    <property type="project" value="UniProtKB-SubCell"/>
</dbReference>
<evidence type="ECO:0000256" key="11">
    <source>
        <dbReference type="ARBA" id="ARBA00022840"/>
    </source>
</evidence>
<dbReference type="GO" id="GO:0004715">
    <property type="term" value="F:non-membrane spanning protein tyrosine kinase activity"/>
    <property type="evidence" value="ECO:0007669"/>
    <property type="project" value="UniProtKB-EC"/>
</dbReference>
<keyword evidence="6" id="KW-0997">Cell inner membrane</keyword>
<feature type="domain" description="Tyrosine-protein kinase G-rich" evidence="21">
    <location>
        <begin position="423"/>
        <end position="492"/>
    </location>
</feature>
<feature type="transmembrane region" description="Helical" evidence="18">
    <location>
        <begin position="60"/>
        <end position="81"/>
    </location>
</feature>
<evidence type="ECO:0000256" key="9">
    <source>
        <dbReference type="ARBA" id="ARBA00022741"/>
    </source>
</evidence>
<keyword evidence="10" id="KW-0418">Kinase</keyword>
<evidence type="ECO:0000259" key="19">
    <source>
        <dbReference type="Pfam" id="PF02706"/>
    </source>
</evidence>
<evidence type="ECO:0000256" key="8">
    <source>
        <dbReference type="ARBA" id="ARBA00022692"/>
    </source>
</evidence>
<organism evidence="22">
    <name type="scientific">Caulobacter sp. 73W</name>
    <dbReference type="NCBI Taxonomy" id="3161137"/>
    <lineage>
        <taxon>Bacteria</taxon>
        <taxon>Pseudomonadati</taxon>
        <taxon>Pseudomonadota</taxon>
        <taxon>Alphaproteobacteria</taxon>
        <taxon>Caulobacterales</taxon>
        <taxon>Caulobacteraceae</taxon>
        <taxon>Caulobacter</taxon>
    </lineage>
</organism>
<dbReference type="EC" id="2.7.10.2" evidence="4"/>
<dbReference type="AlphaFoldDB" id="A0AB39KWX0"/>
<evidence type="ECO:0000256" key="7">
    <source>
        <dbReference type="ARBA" id="ARBA00022679"/>
    </source>
</evidence>
<dbReference type="RefSeq" id="WP_369061736.1">
    <property type="nucleotide sequence ID" value="NZ_CP158375.1"/>
</dbReference>
<dbReference type="CDD" id="cd05387">
    <property type="entry name" value="BY-kinase"/>
    <property type="match status" value="1"/>
</dbReference>
<name>A0AB39KWX0_9CAUL</name>
<evidence type="ECO:0000256" key="5">
    <source>
        <dbReference type="ARBA" id="ARBA00022475"/>
    </source>
</evidence>
<comment type="similarity">
    <text evidence="3">Belongs to the etk/wzc family.</text>
</comment>
<dbReference type="Pfam" id="PF02706">
    <property type="entry name" value="Wzz"/>
    <property type="match status" value="1"/>
</dbReference>
<dbReference type="Gene3D" id="3.40.50.300">
    <property type="entry name" value="P-loop containing nucleotide triphosphate hydrolases"/>
    <property type="match status" value="1"/>
</dbReference>
<feature type="region of interest" description="Disordered" evidence="17">
    <location>
        <begin position="1"/>
        <end position="42"/>
    </location>
</feature>
<dbReference type="InterPro" id="IPR050445">
    <property type="entry name" value="Bact_polysacc_biosynth/exp"/>
</dbReference>
<dbReference type="Pfam" id="PF13807">
    <property type="entry name" value="GNVR"/>
    <property type="match status" value="1"/>
</dbReference>
<sequence>MQTFQGAAPPYAHSNGNPIPGQNPAGGNRLRRRPRPASRPQSLSEAIDLRGLVLTFRRHIRLFSALALVVFAIAALVTFTAERKFTAISQLMFEPGTERVVRSELVVPSMPAEEAAVDTQVEVLQSREMALRVVQTLGLERDPRFNTRLVEPSPLRKFIDGLSGRSYTPPPPLSTPQGLRQGRDAAAGTVQRSAKIRRSGMTYVVDVAVTTVDPRMSARIANAYATQYVASQVERRVAATSSANQWLVRRLAQLEPELAAKEAAVAAYRQANGLLSASGATIAEQEISTYNQQLATARAEQATEEARLRTARDQLARGSLGDDVGEALDSPVIQGLRGQRATVSSKVADLRQRYGDKHPLLIRSKEELADIDAQIQAEIKRVMSNLEARVQVARGRTDSVAATLGGARGTLAGNNAAAVDLNRLERDAQVARADYESLLARYRETSSQTGILGANAAVASSAKAPIRPSSPNVPLNLILGLALGLAVGAAGVAVAGGMDEGLTTADDVEAKLGVAALGSIPLLSSIAQRRDRNLTPGQHLLARPLSAFAESFRALRTSLLYGRLDNMVKTLAVTSALPGEGKTTTSLCLARSAAQAGMSVVVVDCDLRRRSLNRALGLSPKAGLVEVLTGRASLDEALVEDEGGAKVLPIAGVEGAQDIFAGQTMSGLLEELEARFDLVVLDTPPVLAVADTRLLAMKADAVLFLAQWRRTSSRAVELAIGILEQSGAVVGGVALNQVDLNEQSRYGYGDPGYYYPQVRKYYAG</sequence>
<evidence type="ECO:0000256" key="1">
    <source>
        <dbReference type="ARBA" id="ARBA00004429"/>
    </source>
</evidence>
<dbReference type="InterPro" id="IPR027417">
    <property type="entry name" value="P-loop_NTPase"/>
</dbReference>
<dbReference type="PANTHER" id="PTHR32309:SF13">
    <property type="entry name" value="FERRIC ENTEROBACTIN TRANSPORT PROTEIN FEPE"/>
    <property type="match status" value="1"/>
</dbReference>
<keyword evidence="11" id="KW-0067">ATP-binding</keyword>
<feature type="domain" description="Polysaccharide chain length determinant N-terminal" evidence="19">
    <location>
        <begin position="46"/>
        <end position="137"/>
    </location>
</feature>
<evidence type="ECO:0000256" key="14">
    <source>
        <dbReference type="ARBA" id="ARBA00023137"/>
    </source>
</evidence>
<evidence type="ECO:0000256" key="16">
    <source>
        <dbReference type="SAM" id="Coils"/>
    </source>
</evidence>
<comment type="subcellular location">
    <subcellularLocation>
        <location evidence="1">Cell inner membrane</location>
        <topology evidence="1">Multi-pass membrane protein</topology>
    </subcellularLocation>
</comment>
<keyword evidence="9" id="KW-0547">Nucleotide-binding</keyword>
<evidence type="ECO:0000313" key="22">
    <source>
        <dbReference type="EMBL" id="XDO98092.1"/>
    </source>
</evidence>
<evidence type="ECO:0000256" key="17">
    <source>
        <dbReference type="SAM" id="MobiDB-lite"/>
    </source>
</evidence>
<feature type="coiled-coil region" evidence="16">
    <location>
        <begin position="280"/>
        <end position="314"/>
    </location>
</feature>
<dbReference type="GO" id="GO:0005524">
    <property type="term" value="F:ATP binding"/>
    <property type="evidence" value="ECO:0007669"/>
    <property type="project" value="UniProtKB-KW"/>
</dbReference>
<keyword evidence="5" id="KW-1003">Cell membrane</keyword>
<dbReference type="InterPro" id="IPR032807">
    <property type="entry name" value="GNVR"/>
</dbReference>
<keyword evidence="7 22" id="KW-0808">Transferase</keyword>
<evidence type="ECO:0000256" key="2">
    <source>
        <dbReference type="ARBA" id="ARBA00007316"/>
    </source>
</evidence>
<evidence type="ECO:0000256" key="3">
    <source>
        <dbReference type="ARBA" id="ARBA00008883"/>
    </source>
</evidence>
<evidence type="ECO:0000256" key="12">
    <source>
        <dbReference type="ARBA" id="ARBA00022989"/>
    </source>
</evidence>
<evidence type="ECO:0000259" key="21">
    <source>
        <dbReference type="Pfam" id="PF13807"/>
    </source>
</evidence>
<keyword evidence="16" id="KW-0175">Coiled coil</keyword>
<keyword evidence="14" id="KW-0829">Tyrosine-protein kinase</keyword>
<dbReference type="SUPFAM" id="SSF52540">
    <property type="entry name" value="P-loop containing nucleoside triphosphate hydrolases"/>
    <property type="match status" value="1"/>
</dbReference>
<evidence type="ECO:0000256" key="10">
    <source>
        <dbReference type="ARBA" id="ARBA00022777"/>
    </source>
</evidence>
<dbReference type="InterPro" id="IPR025669">
    <property type="entry name" value="AAA_dom"/>
</dbReference>
<accession>A0AB39KWX0</accession>
<evidence type="ECO:0000256" key="15">
    <source>
        <dbReference type="ARBA" id="ARBA00051245"/>
    </source>
</evidence>
<protein>
    <recommendedName>
        <fullName evidence="4">non-specific protein-tyrosine kinase</fullName>
        <ecNumber evidence="4">2.7.10.2</ecNumber>
    </recommendedName>
</protein>
<evidence type="ECO:0000256" key="18">
    <source>
        <dbReference type="SAM" id="Phobius"/>
    </source>
</evidence>
<evidence type="ECO:0000256" key="13">
    <source>
        <dbReference type="ARBA" id="ARBA00023136"/>
    </source>
</evidence>
<dbReference type="NCBIfam" id="TIGR01007">
    <property type="entry name" value="eps_fam"/>
    <property type="match status" value="1"/>
</dbReference>
<evidence type="ECO:0000256" key="6">
    <source>
        <dbReference type="ARBA" id="ARBA00022519"/>
    </source>
</evidence>
<comment type="catalytic activity">
    <reaction evidence="15">
        <text>L-tyrosyl-[protein] + ATP = O-phospho-L-tyrosyl-[protein] + ADP + H(+)</text>
        <dbReference type="Rhea" id="RHEA:10596"/>
        <dbReference type="Rhea" id="RHEA-COMP:10136"/>
        <dbReference type="Rhea" id="RHEA-COMP:20101"/>
        <dbReference type="ChEBI" id="CHEBI:15378"/>
        <dbReference type="ChEBI" id="CHEBI:30616"/>
        <dbReference type="ChEBI" id="CHEBI:46858"/>
        <dbReference type="ChEBI" id="CHEBI:61978"/>
        <dbReference type="ChEBI" id="CHEBI:456216"/>
        <dbReference type="EC" id="2.7.10.2"/>
    </reaction>
</comment>
<keyword evidence="12 18" id="KW-1133">Transmembrane helix</keyword>